<gene>
    <name evidence="1" type="ORF">RSP_7671</name>
</gene>
<dbReference type="EMBL" id="CP000147">
    <property type="protein sequence ID" value="AGY32498.1"/>
    <property type="molecule type" value="Genomic_DNA"/>
</dbReference>
<evidence type="ECO:0000313" key="1">
    <source>
        <dbReference type="EMBL" id="AGY32498.1"/>
    </source>
</evidence>
<keyword evidence="1" id="KW-0614">Plasmid</keyword>
<accession>U5NN21</accession>
<dbReference type="RefSeq" id="WP_017140535.1">
    <property type="nucleotide sequence ID" value="NC_007490.2"/>
</dbReference>
<keyword evidence="2" id="KW-1185">Reference proteome</keyword>
<dbReference type="GeneID" id="17312301"/>
<dbReference type="EnsemblBacteria" id="AGY32498">
    <property type="protein sequence ID" value="AGY32498"/>
    <property type="gene ID" value="RSP_7671"/>
</dbReference>
<evidence type="ECO:0000313" key="2">
    <source>
        <dbReference type="Proteomes" id="UP000002703"/>
    </source>
</evidence>
<dbReference type="KEGG" id="rsp:RSP_7671"/>
<dbReference type="Proteomes" id="UP000002703">
    <property type="component" value="Plasmid D"/>
</dbReference>
<organism evidence="1 2">
    <name type="scientific">Cereibacter sphaeroides (strain ATCC 17023 / DSM 158 / JCM 6121 / CCUG 31486 / LMG 2827 / NBRC 12203 / NCIMB 8253 / ATH 2.4.1.)</name>
    <name type="common">Rhodobacter sphaeroides</name>
    <dbReference type="NCBI Taxonomy" id="272943"/>
    <lineage>
        <taxon>Bacteria</taxon>
        <taxon>Pseudomonadati</taxon>
        <taxon>Pseudomonadota</taxon>
        <taxon>Alphaproteobacteria</taxon>
        <taxon>Rhodobacterales</taxon>
        <taxon>Paracoccaceae</taxon>
        <taxon>Cereibacter</taxon>
    </lineage>
</organism>
<name>U5NN21_CERS4</name>
<dbReference type="AlphaFoldDB" id="U5NN21"/>
<geneLocation type="plasmid" evidence="2">
    <name>pRS241d</name>
</geneLocation>
<reference evidence="2" key="1">
    <citation type="submission" date="2005-09" db="EMBL/GenBank/DDBJ databases">
        <title>Complete sequence of plasmid D of Rhodobacter sphaeroides 2.4.1.</title>
        <authorList>
            <person name="Copeland A."/>
            <person name="Lucas S."/>
            <person name="Lapidus A."/>
            <person name="Barry K."/>
            <person name="Detter J.C."/>
            <person name="Glavina T."/>
            <person name="Hammon N."/>
            <person name="Israni S."/>
            <person name="Pitluck S."/>
            <person name="Richardson P."/>
            <person name="Mackenzie C."/>
            <person name="Choudhary M."/>
            <person name="Larimer F."/>
            <person name="Hauser L.J."/>
            <person name="Land M."/>
            <person name="Donohue T.J."/>
            <person name="Kaplan S."/>
        </authorList>
    </citation>
    <scope>NUCLEOTIDE SEQUENCE [LARGE SCALE GENOMIC DNA]</scope>
    <source>
        <strain evidence="2">ATCC 17023 / DSM 158 / JCM 6121 / CCUG 31486 / LMG 2827 / NBRC 12203 / NCIMB 8253 / ATH 2.4.1.</strain>
        <plasmid evidence="2">pRS241d</plasmid>
    </source>
</reference>
<protein>
    <submittedName>
        <fullName evidence="1">Uncharacterized protein</fullName>
    </submittedName>
</protein>
<proteinExistence type="predicted"/>
<sequence length="63" mass="7125">MVSPLTKSGRKTHDVWAEWEDEDGKYREIVGLRALTNQGECIEILFRGLIPWSIATITAVPIL</sequence>